<sequence>MDQVMAPLDKEMAQYLDCAASQVTLKSGTTLKADLVILAMGVRPVTKFVGDAGIELTQRGHIKVDEKMQTSDPHVWAVGDAVEVRNSALGDAHTWAVALGGPANRQGRVCADHLAKIPTAGRYRGTIGASVVKVFDLTAANVGVNEKHLRNLDLPYKAVYLHPNQHAGYYPNAEPIHLKLLFEVSSGKIYGAQAVGKDGVEKRIDVISTAMHTGMPANELADLELCYAPPYGSARDPVNFAGMIAGNIMVGLADTLTPLQLNALSTPAVVVDVRESSEISEDGPLPTGAAKVQIVQVPLGELRDAFPGLLKDLESRDVIFSCKTGSRAHVAACMARQLGLPQAKVLSGSLMTAQICQRSQRIDAVPRVRPAEVRPAEKCERELCEAQDILSTVACVLRSAVETMSDGINSKRRKTGVAVESWHGELIADGEVLTRDHSITGEIGRVLRDYPAGTQSLRELVQNADDAGATVVKFLLARPQSIPNNGCGHPSYLHQGFDDYSGWALYAFNDAQFSESDFKAIRNIGKSSKQSDASKTGKSDWKLLIMDPHQRMLLGKDGERAFARRWNFVADASVRGYQGHVAWFGGSEHRCCFSAEFHGTMFRFPLRTAEHARYSDLSKLVWSPERMQEVLQQFQLECEPMLLFLKSVSRVEYWRENENGQLQLAFCAGLQQTPFLALLRDLCTSEGRSLSKSRFGAVGVSAEQAATHWAAVQ</sequence>
<gene>
    <name evidence="4" type="primary">cdr</name>
    <name evidence="4" type="ORF">SNAT2548_LOCUS862</name>
</gene>
<dbReference type="Proteomes" id="UP000604046">
    <property type="component" value="Unassembled WGS sequence"/>
</dbReference>
<dbReference type="InterPro" id="IPR036890">
    <property type="entry name" value="HATPase_C_sf"/>
</dbReference>
<evidence type="ECO:0000256" key="2">
    <source>
        <dbReference type="ARBA" id="ARBA00022827"/>
    </source>
</evidence>
<dbReference type="Pfam" id="PF07992">
    <property type="entry name" value="Pyr_redox_2"/>
    <property type="match status" value="1"/>
</dbReference>
<accession>A0A812GXR7</accession>
<dbReference type="PROSITE" id="PS50206">
    <property type="entry name" value="RHODANESE_3"/>
    <property type="match status" value="1"/>
</dbReference>
<evidence type="ECO:0000256" key="1">
    <source>
        <dbReference type="ARBA" id="ARBA00022630"/>
    </source>
</evidence>
<comment type="caution">
    <text evidence="4">The sequence shown here is derived from an EMBL/GenBank/DDBJ whole genome shotgun (WGS) entry which is preliminary data.</text>
</comment>
<evidence type="ECO:0000259" key="3">
    <source>
        <dbReference type="PROSITE" id="PS50206"/>
    </source>
</evidence>
<dbReference type="Gene3D" id="3.50.50.60">
    <property type="entry name" value="FAD/NAD(P)-binding domain"/>
    <property type="match status" value="2"/>
</dbReference>
<organism evidence="4 5">
    <name type="scientific">Symbiodinium natans</name>
    <dbReference type="NCBI Taxonomy" id="878477"/>
    <lineage>
        <taxon>Eukaryota</taxon>
        <taxon>Sar</taxon>
        <taxon>Alveolata</taxon>
        <taxon>Dinophyceae</taxon>
        <taxon>Suessiales</taxon>
        <taxon>Symbiodiniaceae</taxon>
        <taxon>Symbiodinium</taxon>
    </lineage>
</organism>
<dbReference type="Pfam" id="PF02852">
    <property type="entry name" value="Pyr_redox_dim"/>
    <property type="match status" value="1"/>
</dbReference>
<dbReference type="PANTHER" id="PTHR15600:SF42">
    <property type="entry name" value="SACSIN"/>
    <property type="match status" value="1"/>
</dbReference>
<dbReference type="GO" id="GO:0030544">
    <property type="term" value="F:Hsp70 protein binding"/>
    <property type="evidence" value="ECO:0007669"/>
    <property type="project" value="TreeGrafter"/>
</dbReference>
<dbReference type="SUPFAM" id="SSF52821">
    <property type="entry name" value="Rhodanese/Cell cycle control phosphatase"/>
    <property type="match status" value="1"/>
</dbReference>
<evidence type="ECO:0000313" key="5">
    <source>
        <dbReference type="Proteomes" id="UP000604046"/>
    </source>
</evidence>
<proteinExistence type="predicted"/>
<evidence type="ECO:0000313" key="4">
    <source>
        <dbReference type="EMBL" id="CAE6931529.1"/>
    </source>
</evidence>
<dbReference type="InterPro" id="IPR016156">
    <property type="entry name" value="FAD/NAD-linked_Rdtase_dimer_sf"/>
</dbReference>
<dbReference type="InterPro" id="IPR023753">
    <property type="entry name" value="FAD/NAD-binding_dom"/>
</dbReference>
<protein>
    <submittedName>
        <fullName evidence="4">Cdr protein</fullName>
    </submittedName>
</protein>
<dbReference type="SUPFAM" id="SSF55424">
    <property type="entry name" value="FAD/NAD-linked reductases, dimerisation (C-terminal) domain"/>
    <property type="match status" value="1"/>
</dbReference>
<dbReference type="InterPro" id="IPR004099">
    <property type="entry name" value="Pyr_nucl-diS_OxRdtase_dimer"/>
</dbReference>
<dbReference type="InterPro" id="IPR036873">
    <property type="entry name" value="Rhodanese-like_dom_sf"/>
</dbReference>
<feature type="domain" description="Rhodanese" evidence="3">
    <location>
        <begin position="264"/>
        <end position="358"/>
    </location>
</feature>
<dbReference type="AlphaFoldDB" id="A0A812GXR7"/>
<dbReference type="PANTHER" id="PTHR15600">
    <property type="entry name" value="SACSIN"/>
    <property type="match status" value="1"/>
</dbReference>
<keyword evidence="5" id="KW-1185">Reference proteome</keyword>
<dbReference type="InterPro" id="IPR052972">
    <property type="entry name" value="Sacsin_chaperone_reg"/>
</dbReference>
<dbReference type="Pfam" id="PF25794">
    <property type="entry name" value="SACS"/>
    <property type="match status" value="1"/>
</dbReference>
<name>A0A812GXR7_9DINO</name>
<dbReference type="EMBL" id="CAJNDS010000043">
    <property type="protein sequence ID" value="CAE6931529.1"/>
    <property type="molecule type" value="Genomic_DNA"/>
</dbReference>
<dbReference type="SUPFAM" id="SSF55874">
    <property type="entry name" value="ATPase domain of HSP90 chaperone/DNA topoisomerase II/histidine kinase"/>
    <property type="match status" value="1"/>
</dbReference>
<dbReference type="GO" id="GO:0016491">
    <property type="term" value="F:oxidoreductase activity"/>
    <property type="evidence" value="ECO:0007669"/>
    <property type="project" value="InterPro"/>
</dbReference>
<dbReference type="InterPro" id="IPR001763">
    <property type="entry name" value="Rhodanese-like_dom"/>
</dbReference>
<dbReference type="PRINTS" id="PR00368">
    <property type="entry name" value="FADPNR"/>
</dbReference>
<dbReference type="SUPFAM" id="SSF51905">
    <property type="entry name" value="FAD/NAD(P)-binding domain"/>
    <property type="match status" value="1"/>
</dbReference>
<reference evidence="4" key="1">
    <citation type="submission" date="2021-02" db="EMBL/GenBank/DDBJ databases">
        <authorList>
            <person name="Dougan E. K."/>
            <person name="Rhodes N."/>
            <person name="Thang M."/>
            <person name="Chan C."/>
        </authorList>
    </citation>
    <scope>NUCLEOTIDE SEQUENCE</scope>
</reference>
<dbReference type="InterPro" id="IPR058210">
    <property type="entry name" value="SACS/Nov_dom"/>
</dbReference>
<dbReference type="OrthoDB" id="432169at2759"/>
<dbReference type="Pfam" id="PF00581">
    <property type="entry name" value="Rhodanese"/>
    <property type="match status" value="1"/>
</dbReference>
<dbReference type="Gene3D" id="3.40.250.10">
    <property type="entry name" value="Rhodanese-like domain"/>
    <property type="match status" value="1"/>
</dbReference>
<keyword evidence="2" id="KW-0274">FAD</keyword>
<keyword evidence="1" id="KW-0285">Flavoprotein</keyword>
<dbReference type="InterPro" id="IPR036188">
    <property type="entry name" value="FAD/NAD-bd_sf"/>
</dbReference>